<feature type="transmembrane region" description="Helical" evidence="12">
    <location>
        <begin position="1339"/>
        <end position="1361"/>
    </location>
</feature>
<dbReference type="Gene3D" id="2.10.50.30">
    <property type="entry name" value="GPCR, family 3, nine cysteines domain"/>
    <property type="match status" value="1"/>
</dbReference>
<feature type="transmembrane region" description="Helical" evidence="12">
    <location>
        <begin position="1306"/>
        <end position="1327"/>
    </location>
</feature>
<sequence>MEGQRSGCSAGCGYLCVRGTANRYRKDEVEKTTYINEEFSSKFYWILTLMQRTHGQEYAHSIRLDGDIILGGLFPVHAKGDRGVPCGELKKEKGIHRLEAMLYAVDQINKDPDLLANITLGVRILDTCSRDTYALEQSLTFVQALIEKDGSDVKCANGDPPIFTKPDKISGVIGAAASSVSIMVANILRLFKEMSVSALSLLLSCALLHEHCQETRISQYFEKKGKERSEELYLDYLAQIEKIPQISYASTAPELSDNTRYDYFSRVVPPDSYQAQAMVDIVTALGWNYVSTLASEGNYGESGVEAFTQISREIERLVTFHHFLEEIEIGIIVLNADILAKMAVCFNIVNKAQDVLSSVPVVAIFASAPPKLDTELLNYGPQHKDAQGNKLATQLMKKFSRYRTVAMHKITEYAELEGTHRDYRVQFLDLHMTIPKNHTICLRVSSKGFLNSGRLGKNEKMAVMHILCGLFHVDLLREYFNEREDGKKEPLQRPEFDKNPAKSYKDTASIWTMPYCITLLKQGIEYLHCDMVILRNNSPAFLAYRLWRELAGGARGKSGNKEDLGNYRPVSLTSVPGKVMEIIQGSIEKHLKDSAVIDDSQHSFMRGRSCLSNLISFYDKGSILGPVLFNIVINDLDTGLEGILRGVCIAQSLKIPREPRPGEFEKIIKRLLETPNARAVIMFANEDDIRRILEAAKKANQSGHFLWIGSDSWGSKISPVQQQEEIAEGAVTILPKRTSIDGFDRYFRSRTLANNRRNVWFAEFWEENFGCKLGSHGKRNSNIKKCTGKTLEIKLLYRKEQQHHHQVLKEKNSFRIFNLEDEARWKKTPMGSTYERGQGYRRVDGTVARKEEYRVQCPRKAKSLVPNQSVHVLLCGPFNEQSCWIRRLIYGHILVKSKGLERIARDSAYEQEGKVQFVIDAVYSMAYALHNMHKDLCPGYIGLCPRMSTTDGKELLSYIRAVNFNGSAGTPVVFNENGDAPGRYDIFQYQITNKSTEYKVIGQWSNQLHLNVVEERNNSLQLSTFEYYKKDIEVLECVQRRAKELVKGPKQKSEEDQVEDMQWANRERTHPASVCSLPCKAGERKKTVKGVPCCWHCERCEGYHYQVDEFNCELCPINKRPNANRTDCQLIPIIKLEWHSPWAIVPVFIAILGIIATTFVIVTFVRYNDTPIVRASGRELSYVLLTGIFLCYSITFLMIATPDTVVCSFRRIFLGLGMCFSYAALLTKTNRIHRIFEQGKKSVTAPKFISPASQLVITFSLISLQLIGVFIWFAIDPPHTIVDYGEQRTLEPENARGVLKCDISDLSLICSLGYSILLMVTCTVYAIKTRGVPETFNEAKPIGFTMYTTCIIWLAFIPIFFGTAQSAEKMYIQTTTLTISMSLSASVSLGMLYMPKVYIIIFHPEQNVQKRKRSFKAVVTAATMQSKLTQKGNDRPNGEVKTELCESLETNSKSSVDFPMVKSGSTSQ</sequence>
<keyword evidence="10" id="KW-0807">Transducer</keyword>
<dbReference type="InterPro" id="IPR017979">
    <property type="entry name" value="GPCR_3_CS"/>
</dbReference>
<name>A0ABQ9DD44_9PASS</name>
<dbReference type="EMBL" id="WHWB01033843">
    <property type="protein sequence ID" value="KAJ7416260.1"/>
    <property type="molecule type" value="Genomic_DNA"/>
</dbReference>
<dbReference type="InterPro" id="IPR028082">
    <property type="entry name" value="Peripla_BP_I"/>
</dbReference>
<gene>
    <name evidence="14" type="ORF">WISP_72540</name>
</gene>
<dbReference type="InterPro" id="IPR050726">
    <property type="entry name" value="mGluR"/>
</dbReference>
<evidence type="ECO:0000313" key="15">
    <source>
        <dbReference type="Proteomes" id="UP001145742"/>
    </source>
</evidence>
<evidence type="ECO:0000256" key="7">
    <source>
        <dbReference type="ARBA" id="ARBA00023136"/>
    </source>
</evidence>
<keyword evidence="4 12" id="KW-0812">Transmembrane</keyword>
<dbReference type="InterPro" id="IPR017978">
    <property type="entry name" value="GPCR_3_C"/>
</dbReference>
<dbReference type="InterPro" id="IPR011500">
    <property type="entry name" value="GPCR_3_9-Cys_dom"/>
</dbReference>
<dbReference type="PROSITE" id="PS00981">
    <property type="entry name" value="G_PROTEIN_RECEP_F3_3"/>
    <property type="match status" value="1"/>
</dbReference>
<evidence type="ECO:0000259" key="13">
    <source>
        <dbReference type="PROSITE" id="PS50259"/>
    </source>
</evidence>
<keyword evidence="9" id="KW-0325">Glycoprotein</keyword>
<feature type="transmembrane region" description="Helical" evidence="12">
    <location>
        <begin position="1180"/>
        <end position="1202"/>
    </location>
</feature>
<evidence type="ECO:0000256" key="3">
    <source>
        <dbReference type="ARBA" id="ARBA00022475"/>
    </source>
</evidence>
<keyword evidence="8" id="KW-0675">Receptor</keyword>
<proteinExistence type="inferred from homology"/>
<keyword evidence="3" id="KW-1003">Cell membrane</keyword>
<dbReference type="PRINTS" id="PR00593">
    <property type="entry name" value="MTABOTROPICR"/>
</dbReference>
<dbReference type="Pfam" id="PF07562">
    <property type="entry name" value="NCD3G"/>
    <property type="match status" value="1"/>
</dbReference>
<dbReference type="InterPro" id="IPR001828">
    <property type="entry name" value="ANF_lig-bd_rcpt"/>
</dbReference>
<evidence type="ECO:0000256" key="8">
    <source>
        <dbReference type="ARBA" id="ARBA00023170"/>
    </source>
</evidence>
<dbReference type="CDD" id="cd15454">
    <property type="entry name" value="7tmC_mGluR8"/>
    <property type="match status" value="1"/>
</dbReference>
<comment type="subcellular location">
    <subcellularLocation>
        <location evidence="1">Cell membrane</location>
        <topology evidence="1">Multi-pass membrane protein</topology>
    </subcellularLocation>
</comment>
<dbReference type="InterPro" id="IPR000337">
    <property type="entry name" value="GPCR_3"/>
</dbReference>
<feature type="transmembrane region" description="Helical" evidence="12">
    <location>
        <begin position="1208"/>
        <end position="1227"/>
    </location>
</feature>
<evidence type="ECO:0000256" key="9">
    <source>
        <dbReference type="ARBA" id="ARBA00023180"/>
    </source>
</evidence>
<keyword evidence="7 12" id="KW-0472">Membrane</keyword>
<dbReference type="PROSITE" id="PS50259">
    <property type="entry name" value="G_PROTEIN_RECEP_F3_4"/>
    <property type="match status" value="1"/>
</dbReference>
<dbReference type="SUPFAM" id="SSF53822">
    <property type="entry name" value="Periplasmic binding protein-like I"/>
    <property type="match status" value="2"/>
</dbReference>
<dbReference type="PANTHER" id="PTHR24060">
    <property type="entry name" value="METABOTROPIC GLUTAMATE RECEPTOR"/>
    <property type="match status" value="1"/>
</dbReference>
<dbReference type="InterPro" id="IPR000162">
    <property type="entry name" value="GPCR_3_mtglu_rcpt"/>
</dbReference>
<evidence type="ECO:0000256" key="4">
    <source>
        <dbReference type="ARBA" id="ARBA00022692"/>
    </source>
</evidence>
<evidence type="ECO:0000256" key="6">
    <source>
        <dbReference type="ARBA" id="ARBA00023040"/>
    </source>
</evidence>
<keyword evidence="5 12" id="KW-1133">Transmembrane helix</keyword>
<keyword evidence="15" id="KW-1185">Reference proteome</keyword>
<feature type="compositionally biased region" description="Basic and acidic residues" evidence="11">
    <location>
        <begin position="1432"/>
        <end position="1444"/>
    </location>
</feature>
<feature type="transmembrane region" description="Helical" evidence="12">
    <location>
        <begin position="1142"/>
        <end position="1168"/>
    </location>
</feature>
<evidence type="ECO:0000256" key="10">
    <source>
        <dbReference type="ARBA" id="ARBA00023224"/>
    </source>
</evidence>
<feature type="transmembrane region" description="Helical" evidence="12">
    <location>
        <begin position="1248"/>
        <end position="1275"/>
    </location>
</feature>
<dbReference type="PROSITE" id="PS00980">
    <property type="entry name" value="G_PROTEIN_RECEP_F3_2"/>
    <property type="match status" value="1"/>
</dbReference>
<evidence type="ECO:0000256" key="11">
    <source>
        <dbReference type="SAM" id="MobiDB-lite"/>
    </source>
</evidence>
<comment type="caution">
    <text evidence="14">The sequence shown here is derived from an EMBL/GenBank/DDBJ whole genome shotgun (WGS) entry which is preliminary data.</text>
</comment>
<accession>A0ABQ9DD44</accession>
<reference evidence="14" key="1">
    <citation type="submission" date="2019-10" db="EMBL/GenBank/DDBJ databases">
        <authorList>
            <person name="Soares A.E.R."/>
            <person name="Aleixo A."/>
            <person name="Schneider P."/>
            <person name="Miyaki C.Y."/>
            <person name="Schneider M.P."/>
            <person name="Mello C."/>
            <person name="Vasconcelos A.T.R."/>
        </authorList>
    </citation>
    <scope>NUCLEOTIDE SEQUENCE</scope>
    <source>
        <tissue evidence="14">Muscle</tissue>
    </source>
</reference>
<evidence type="ECO:0000256" key="12">
    <source>
        <dbReference type="SAM" id="Phobius"/>
    </source>
</evidence>
<dbReference type="Pfam" id="PF01094">
    <property type="entry name" value="ANF_receptor"/>
    <property type="match status" value="4"/>
</dbReference>
<keyword evidence="6" id="KW-0297">G-protein coupled receptor</keyword>
<dbReference type="Gene3D" id="3.40.50.2300">
    <property type="match status" value="4"/>
</dbReference>
<evidence type="ECO:0000256" key="5">
    <source>
        <dbReference type="ARBA" id="ARBA00022989"/>
    </source>
</evidence>
<dbReference type="Pfam" id="PF00003">
    <property type="entry name" value="7tm_3"/>
    <property type="match status" value="1"/>
</dbReference>
<comment type="similarity">
    <text evidence="2">Belongs to the G-protein coupled receptor 3 family.</text>
</comment>
<dbReference type="Proteomes" id="UP001145742">
    <property type="component" value="Unassembled WGS sequence"/>
</dbReference>
<evidence type="ECO:0000256" key="2">
    <source>
        <dbReference type="ARBA" id="ARBA00007242"/>
    </source>
</evidence>
<feature type="region of interest" description="Disordered" evidence="11">
    <location>
        <begin position="1428"/>
        <end position="1448"/>
    </location>
</feature>
<dbReference type="InterPro" id="IPR038550">
    <property type="entry name" value="GPCR_3_9-Cys_sf"/>
</dbReference>
<protein>
    <recommendedName>
        <fullName evidence="13">G-protein coupled receptors family 3 profile domain-containing protein</fullName>
    </recommendedName>
</protein>
<dbReference type="PRINTS" id="PR00248">
    <property type="entry name" value="GPCRMGR"/>
</dbReference>
<organism evidence="14 15">
    <name type="scientific">Willisornis vidua</name>
    <name type="common">Xingu scale-backed antbird</name>
    <dbReference type="NCBI Taxonomy" id="1566151"/>
    <lineage>
        <taxon>Eukaryota</taxon>
        <taxon>Metazoa</taxon>
        <taxon>Chordata</taxon>
        <taxon>Craniata</taxon>
        <taxon>Vertebrata</taxon>
        <taxon>Euteleostomi</taxon>
        <taxon>Archelosauria</taxon>
        <taxon>Archosauria</taxon>
        <taxon>Dinosauria</taxon>
        <taxon>Saurischia</taxon>
        <taxon>Theropoda</taxon>
        <taxon>Coelurosauria</taxon>
        <taxon>Aves</taxon>
        <taxon>Neognathae</taxon>
        <taxon>Neoaves</taxon>
        <taxon>Telluraves</taxon>
        <taxon>Australaves</taxon>
        <taxon>Passeriformes</taxon>
        <taxon>Thamnophilidae</taxon>
        <taxon>Willisornis</taxon>
    </lineage>
</organism>
<evidence type="ECO:0000313" key="14">
    <source>
        <dbReference type="EMBL" id="KAJ7416260.1"/>
    </source>
</evidence>
<evidence type="ECO:0000256" key="1">
    <source>
        <dbReference type="ARBA" id="ARBA00004651"/>
    </source>
</evidence>
<feature type="transmembrane region" description="Helical" evidence="12">
    <location>
        <begin position="1381"/>
        <end position="1403"/>
    </location>
</feature>
<feature type="domain" description="G-protein coupled receptors family 3 profile" evidence="13">
    <location>
        <begin position="1142"/>
        <end position="1416"/>
    </location>
</feature>